<evidence type="ECO:0000259" key="5">
    <source>
        <dbReference type="PROSITE" id="PS50022"/>
    </source>
</evidence>
<feature type="domain" description="GH84" evidence="6">
    <location>
        <begin position="404"/>
        <end position="433"/>
    </location>
</feature>
<dbReference type="InterPro" id="IPR000421">
    <property type="entry name" value="FA58C"/>
</dbReference>
<dbReference type="Gene3D" id="2.60.120.260">
    <property type="entry name" value="Galactose-binding domain-like"/>
    <property type="match status" value="1"/>
</dbReference>
<feature type="chain" id="PRO_5037805025" evidence="4">
    <location>
        <begin position="32"/>
        <end position="433"/>
    </location>
</feature>
<evidence type="ECO:0000256" key="4">
    <source>
        <dbReference type="SAM" id="SignalP"/>
    </source>
</evidence>
<comment type="caution">
    <text evidence="7">The sequence shown here is derived from an EMBL/GenBank/DDBJ whole genome shotgun (WGS) entry which is preliminary data.</text>
</comment>
<proteinExistence type="inferred from homology"/>
<dbReference type="Pfam" id="PF00754">
    <property type="entry name" value="F5_F8_type_C"/>
    <property type="match status" value="1"/>
</dbReference>
<dbReference type="SUPFAM" id="SSF55545">
    <property type="entry name" value="beta-N-acetylhexosaminidase-like domain"/>
    <property type="match status" value="1"/>
</dbReference>
<feature type="signal peptide" evidence="4">
    <location>
        <begin position="1"/>
        <end position="31"/>
    </location>
</feature>
<dbReference type="AlphaFoldDB" id="A0A943I7F8"/>
<keyword evidence="2" id="KW-0326">Glycosidase</keyword>
<dbReference type="GO" id="GO:0016798">
    <property type="term" value="F:hydrolase activity, acting on glycosyl bonds"/>
    <property type="evidence" value="ECO:0007669"/>
    <property type="project" value="UniProtKB-KW"/>
</dbReference>
<keyword evidence="4" id="KW-0732">Signal</keyword>
<keyword evidence="1" id="KW-0378">Hydrolase</keyword>
<dbReference type="Gene3D" id="3.30.379.10">
    <property type="entry name" value="Chitobiase/beta-hexosaminidase domain 2-like"/>
    <property type="match status" value="1"/>
</dbReference>
<evidence type="ECO:0000313" key="7">
    <source>
        <dbReference type="EMBL" id="MBS5588101.1"/>
    </source>
</evidence>
<dbReference type="InterPro" id="IPR017853">
    <property type="entry name" value="GH"/>
</dbReference>
<gene>
    <name evidence="7" type="ORF">KHX14_04685</name>
</gene>
<evidence type="ECO:0000313" key="8">
    <source>
        <dbReference type="Proteomes" id="UP000751224"/>
    </source>
</evidence>
<protein>
    <submittedName>
        <fullName evidence="7">Discoidin domain-containing protein</fullName>
    </submittedName>
</protein>
<reference evidence="7" key="1">
    <citation type="submission" date="2021-02" db="EMBL/GenBank/DDBJ databases">
        <title>Infant gut strain persistence is associated with maternal origin, phylogeny, and functional potential including surface adhesion and iron acquisition.</title>
        <authorList>
            <person name="Lou Y.C."/>
        </authorList>
    </citation>
    <scope>NUCLEOTIDE SEQUENCE</scope>
    <source>
        <strain evidence="7">L3_108_000G1_dasL3_108_000G1_metabat.metabat.11</strain>
    </source>
</reference>
<feature type="domain" description="F5/8 type C" evidence="5">
    <location>
        <begin position="20"/>
        <end position="168"/>
    </location>
</feature>
<evidence type="ECO:0000256" key="3">
    <source>
        <dbReference type="PROSITE-ProRule" id="PRU01353"/>
    </source>
</evidence>
<dbReference type="EMBL" id="JAGZCC010000020">
    <property type="protein sequence ID" value="MBS5588101.1"/>
    <property type="molecule type" value="Genomic_DNA"/>
</dbReference>
<evidence type="ECO:0000256" key="1">
    <source>
        <dbReference type="ARBA" id="ARBA00022801"/>
    </source>
</evidence>
<dbReference type="SUPFAM" id="SSF49785">
    <property type="entry name" value="Galactose-binding domain-like"/>
    <property type="match status" value="1"/>
</dbReference>
<accession>A0A943I7F8</accession>
<dbReference type="InterPro" id="IPR029018">
    <property type="entry name" value="Hex-like_dom2"/>
</dbReference>
<dbReference type="Gene3D" id="3.20.20.80">
    <property type="entry name" value="Glycosidases"/>
    <property type="match status" value="1"/>
</dbReference>
<name>A0A943I7F8_9FIRM</name>
<evidence type="ECO:0000256" key="2">
    <source>
        <dbReference type="ARBA" id="ARBA00023295"/>
    </source>
</evidence>
<evidence type="ECO:0000259" key="6">
    <source>
        <dbReference type="PROSITE" id="PS52009"/>
    </source>
</evidence>
<dbReference type="GO" id="GO:0005975">
    <property type="term" value="P:carbohydrate metabolic process"/>
    <property type="evidence" value="ECO:0007669"/>
    <property type="project" value="UniProtKB-ARBA"/>
</dbReference>
<comment type="caution">
    <text evidence="3">Lacks conserved residue(s) required for the propagation of feature annotation.</text>
</comment>
<dbReference type="InterPro" id="IPR015882">
    <property type="entry name" value="HEX_bac_N"/>
</dbReference>
<organism evidence="7 8">
    <name type="scientific">Thomasclavelia spiroformis</name>
    <dbReference type="NCBI Taxonomy" id="29348"/>
    <lineage>
        <taxon>Bacteria</taxon>
        <taxon>Bacillati</taxon>
        <taxon>Bacillota</taxon>
        <taxon>Erysipelotrichia</taxon>
        <taxon>Erysipelotrichales</taxon>
        <taxon>Coprobacillaceae</taxon>
        <taxon>Thomasclavelia</taxon>
    </lineage>
</organism>
<dbReference type="Proteomes" id="UP000751224">
    <property type="component" value="Unassembled WGS sequence"/>
</dbReference>
<dbReference type="SUPFAM" id="SSF51445">
    <property type="entry name" value="(Trans)glycosidases"/>
    <property type="match status" value="1"/>
</dbReference>
<comment type="similarity">
    <text evidence="3">Belongs to the glycosyl hydrolase 84 family.</text>
</comment>
<dbReference type="Pfam" id="PF07555">
    <property type="entry name" value="NAGidase"/>
    <property type="match status" value="1"/>
</dbReference>
<dbReference type="InterPro" id="IPR011496">
    <property type="entry name" value="O-GlcNAcase_cat"/>
</dbReference>
<sequence length="433" mass="48872">MKKRYKKILKFMLSLTMVLTCIFQLPIQVNAVTRTNYALNKPVTESYAYPGMEGDKAVDGDTNTRWATEPQGSNQWIRVDLEKEITFDELVIIPEKGNVKKFKIEGSNDDSAYEMIYDSKPNDSGFGSTIPVNLDTAMTYRYVKLTIESLTDGSYPSISLREFQIVGNEAENVTAVKEAIEKIDVPEKVYQSFDVPTKDDELGVAFTWQAINNKIEITDNKVILLEEGKSGITLTASKDDFEMSKTFNFMVYKNEMNDYEIYPIVQNMTYGKDVLTLSDDINVVMDENTSVNIKNYAQKILKEYQYNSILTTAKSDSNVNLLIGVIGDNSLADQYFSQVTYDKSVSTDLAEGYVLAVSVEQNAIVILGKDYSGMFNGLSTLSQMLLSSRSQLKEALIEDAPETTFRGFIEGFYGNPWSHANRMDLMDFVDNIR</sequence>
<dbReference type="PROSITE" id="PS52009">
    <property type="entry name" value="GH84"/>
    <property type="match status" value="1"/>
</dbReference>
<dbReference type="Pfam" id="PF02838">
    <property type="entry name" value="Glyco_hydro_20b"/>
    <property type="match status" value="1"/>
</dbReference>
<dbReference type="InterPro" id="IPR008979">
    <property type="entry name" value="Galactose-bd-like_sf"/>
</dbReference>
<dbReference type="PROSITE" id="PS50022">
    <property type="entry name" value="FA58C_3"/>
    <property type="match status" value="1"/>
</dbReference>